<name>A0A4Z2FNI8_9TELE</name>
<dbReference type="EMBL" id="SRLO01001026">
    <property type="protein sequence ID" value="TNN42601.1"/>
    <property type="molecule type" value="Genomic_DNA"/>
</dbReference>
<protein>
    <submittedName>
        <fullName evidence="1">Uncharacterized protein</fullName>
    </submittedName>
</protein>
<organism evidence="1 2">
    <name type="scientific">Liparis tanakae</name>
    <name type="common">Tanaka's snailfish</name>
    <dbReference type="NCBI Taxonomy" id="230148"/>
    <lineage>
        <taxon>Eukaryota</taxon>
        <taxon>Metazoa</taxon>
        <taxon>Chordata</taxon>
        <taxon>Craniata</taxon>
        <taxon>Vertebrata</taxon>
        <taxon>Euteleostomi</taxon>
        <taxon>Actinopterygii</taxon>
        <taxon>Neopterygii</taxon>
        <taxon>Teleostei</taxon>
        <taxon>Neoteleostei</taxon>
        <taxon>Acanthomorphata</taxon>
        <taxon>Eupercaria</taxon>
        <taxon>Perciformes</taxon>
        <taxon>Cottioidei</taxon>
        <taxon>Cottales</taxon>
        <taxon>Liparidae</taxon>
        <taxon>Liparis</taxon>
    </lineage>
</organism>
<dbReference type="Proteomes" id="UP000314294">
    <property type="component" value="Unassembled WGS sequence"/>
</dbReference>
<comment type="caution">
    <text evidence="1">The sequence shown here is derived from an EMBL/GenBank/DDBJ whole genome shotgun (WGS) entry which is preliminary data.</text>
</comment>
<keyword evidence="2" id="KW-1185">Reference proteome</keyword>
<dbReference type="AlphaFoldDB" id="A0A4Z2FNI8"/>
<dbReference type="OrthoDB" id="21085at2759"/>
<proteinExistence type="predicted"/>
<evidence type="ECO:0000313" key="1">
    <source>
        <dbReference type="EMBL" id="TNN42601.1"/>
    </source>
</evidence>
<evidence type="ECO:0000313" key="2">
    <source>
        <dbReference type="Proteomes" id="UP000314294"/>
    </source>
</evidence>
<accession>A0A4Z2FNI8</accession>
<gene>
    <name evidence="1" type="ORF">EYF80_047223</name>
</gene>
<reference evidence="1 2" key="1">
    <citation type="submission" date="2019-03" db="EMBL/GenBank/DDBJ databases">
        <title>First draft genome of Liparis tanakae, snailfish: a comprehensive survey of snailfish specific genes.</title>
        <authorList>
            <person name="Kim W."/>
            <person name="Song I."/>
            <person name="Jeong J.-H."/>
            <person name="Kim D."/>
            <person name="Kim S."/>
            <person name="Ryu S."/>
            <person name="Song J.Y."/>
            <person name="Lee S.K."/>
        </authorList>
    </citation>
    <scope>NUCLEOTIDE SEQUENCE [LARGE SCALE GENOMIC DNA]</scope>
    <source>
        <tissue evidence="1">Muscle</tissue>
    </source>
</reference>
<sequence>MSGALRGAVNGTTAIPWRSSRSRRLSLLEQLRGCQEAWCPAAPWDREGAHAAICGTPAGSFLVVRDSATSRPGLLCVSAGGPNGAVHDHSIESTGTGTDD</sequence>